<protein>
    <submittedName>
        <fullName evidence="1">Uncharacterized protein</fullName>
    </submittedName>
</protein>
<evidence type="ECO:0000313" key="1">
    <source>
        <dbReference type="EMBL" id="KKN06216.1"/>
    </source>
</evidence>
<organism evidence="1">
    <name type="scientific">marine sediment metagenome</name>
    <dbReference type="NCBI Taxonomy" id="412755"/>
    <lineage>
        <taxon>unclassified sequences</taxon>
        <taxon>metagenomes</taxon>
        <taxon>ecological metagenomes</taxon>
    </lineage>
</organism>
<sequence>MISSETVANEFVMAREKFKERGYKITGIRYINEEFIFLVEEEKKKE</sequence>
<proteinExistence type="predicted"/>
<comment type="caution">
    <text evidence="1">The sequence shown here is derived from an EMBL/GenBank/DDBJ whole genome shotgun (WGS) entry which is preliminary data.</text>
</comment>
<name>A0A0F9PYS5_9ZZZZ</name>
<dbReference type="EMBL" id="LAZR01004716">
    <property type="protein sequence ID" value="KKN06216.1"/>
    <property type="molecule type" value="Genomic_DNA"/>
</dbReference>
<gene>
    <name evidence="1" type="ORF">LCGC14_1079580</name>
</gene>
<dbReference type="AlphaFoldDB" id="A0A0F9PYS5"/>
<reference evidence="1" key="1">
    <citation type="journal article" date="2015" name="Nature">
        <title>Complex archaea that bridge the gap between prokaryotes and eukaryotes.</title>
        <authorList>
            <person name="Spang A."/>
            <person name="Saw J.H."/>
            <person name="Jorgensen S.L."/>
            <person name="Zaremba-Niedzwiedzka K."/>
            <person name="Martijn J."/>
            <person name="Lind A.E."/>
            <person name="van Eijk R."/>
            <person name="Schleper C."/>
            <person name="Guy L."/>
            <person name="Ettema T.J."/>
        </authorList>
    </citation>
    <scope>NUCLEOTIDE SEQUENCE</scope>
</reference>
<accession>A0A0F9PYS5</accession>